<name>A0AA39INT5_9BILA</name>
<gene>
    <name evidence="2" type="ORF">QR680_009697</name>
</gene>
<organism evidence="2 3">
    <name type="scientific">Steinernema hermaphroditum</name>
    <dbReference type="NCBI Taxonomy" id="289476"/>
    <lineage>
        <taxon>Eukaryota</taxon>
        <taxon>Metazoa</taxon>
        <taxon>Ecdysozoa</taxon>
        <taxon>Nematoda</taxon>
        <taxon>Chromadorea</taxon>
        <taxon>Rhabditida</taxon>
        <taxon>Tylenchina</taxon>
        <taxon>Panagrolaimomorpha</taxon>
        <taxon>Strongyloidoidea</taxon>
        <taxon>Steinernematidae</taxon>
        <taxon>Steinernema</taxon>
    </lineage>
</organism>
<evidence type="ECO:0000313" key="3">
    <source>
        <dbReference type="Proteomes" id="UP001175271"/>
    </source>
</evidence>
<protein>
    <submittedName>
        <fullName evidence="2">Uncharacterized protein</fullName>
    </submittedName>
</protein>
<accession>A0AA39INT5</accession>
<comment type="caution">
    <text evidence="2">The sequence shown here is derived from an EMBL/GenBank/DDBJ whole genome shotgun (WGS) entry which is preliminary data.</text>
</comment>
<feature type="compositionally biased region" description="Polar residues" evidence="1">
    <location>
        <begin position="58"/>
        <end position="75"/>
    </location>
</feature>
<dbReference type="Proteomes" id="UP001175271">
    <property type="component" value="Unassembled WGS sequence"/>
</dbReference>
<sequence>MEIEAWSVRRRSMTNLGTFLDVDNTSRVSRRITRTLGANVSASPVKEGSYEHLRGVSRSVSPETKEVSTFTHTPV</sequence>
<dbReference type="EMBL" id="JAUCMV010000001">
    <property type="protein sequence ID" value="KAK0426418.1"/>
    <property type="molecule type" value="Genomic_DNA"/>
</dbReference>
<reference evidence="2" key="1">
    <citation type="submission" date="2023-06" db="EMBL/GenBank/DDBJ databases">
        <title>Genomic analysis of the entomopathogenic nematode Steinernema hermaphroditum.</title>
        <authorList>
            <person name="Schwarz E.M."/>
            <person name="Heppert J.K."/>
            <person name="Baniya A."/>
            <person name="Schwartz H.T."/>
            <person name="Tan C.-H."/>
            <person name="Antoshechkin I."/>
            <person name="Sternberg P.W."/>
            <person name="Goodrich-Blair H."/>
            <person name="Dillman A.R."/>
        </authorList>
    </citation>
    <scope>NUCLEOTIDE SEQUENCE</scope>
    <source>
        <strain evidence="2">PS9179</strain>
        <tissue evidence="2">Whole animal</tissue>
    </source>
</reference>
<evidence type="ECO:0000256" key="1">
    <source>
        <dbReference type="SAM" id="MobiDB-lite"/>
    </source>
</evidence>
<keyword evidence="3" id="KW-1185">Reference proteome</keyword>
<evidence type="ECO:0000313" key="2">
    <source>
        <dbReference type="EMBL" id="KAK0426418.1"/>
    </source>
</evidence>
<dbReference type="AlphaFoldDB" id="A0AA39INT5"/>
<proteinExistence type="predicted"/>
<feature type="region of interest" description="Disordered" evidence="1">
    <location>
        <begin position="53"/>
        <end position="75"/>
    </location>
</feature>